<feature type="region of interest" description="Disordered" evidence="1">
    <location>
        <begin position="434"/>
        <end position="462"/>
    </location>
</feature>
<feature type="compositionally biased region" description="Low complexity" evidence="1">
    <location>
        <begin position="435"/>
        <end position="444"/>
    </location>
</feature>
<evidence type="ECO:0000313" key="2">
    <source>
        <dbReference type="EMBL" id="KAF2773396.1"/>
    </source>
</evidence>
<protein>
    <submittedName>
        <fullName evidence="2">Uncharacterized protein</fullName>
    </submittedName>
</protein>
<dbReference type="OrthoDB" id="10640205at2759"/>
<evidence type="ECO:0000313" key="3">
    <source>
        <dbReference type="Proteomes" id="UP000799436"/>
    </source>
</evidence>
<feature type="region of interest" description="Disordered" evidence="1">
    <location>
        <begin position="374"/>
        <end position="413"/>
    </location>
</feature>
<feature type="compositionally biased region" description="Basic and acidic residues" evidence="1">
    <location>
        <begin position="337"/>
        <end position="348"/>
    </location>
</feature>
<gene>
    <name evidence="2" type="ORF">EJ03DRAFT_371316</name>
</gene>
<feature type="region of interest" description="Disordered" evidence="1">
    <location>
        <begin position="228"/>
        <end position="358"/>
    </location>
</feature>
<feature type="region of interest" description="Disordered" evidence="1">
    <location>
        <begin position="634"/>
        <end position="662"/>
    </location>
</feature>
<keyword evidence="3" id="KW-1185">Reference proteome</keyword>
<name>A0A6G1LKK6_9PEZI</name>
<feature type="region of interest" description="Disordered" evidence="1">
    <location>
        <begin position="586"/>
        <end position="615"/>
    </location>
</feature>
<accession>A0A6G1LKK6</accession>
<dbReference type="Proteomes" id="UP000799436">
    <property type="component" value="Unassembled WGS sequence"/>
</dbReference>
<dbReference type="EMBL" id="ML995811">
    <property type="protein sequence ID" value="KAF2773396.1"/>
    <property type="molecule type" value="Genomic_DNA"/>
</dbReference>
<evidence type="ECO:0000256" key="1">
    <source>
        <dbReference type="SAM" id="MobiDB-lite"/>
    </source>
</evidence>
<feature type="compositionally biased region" description="Low complexity" evidence="1">
    <location>
        <begin position="114"/>
        <end position="128"/>
    </location>
</feature>
<reference evidence="2" key="1">
    <citation type="journal article" date="2020" name="Stud. Mycol.">
        <title>101 Dothideomycetes genomes: a test case for predicting lifestyles and emergence of pathogens.</title>
        <authorList>
            <person name="Haridas S."/>
            <person name="Albert R."/>
            <person name="Binder M."/>
            <person name="Bloem J."/>
            <person name="Labutti K."/>
            <person name="Salamov A."/>
            <person name="Andreopoulos B."/>
            <person name="Baker S."/>
            <person name="Barry K."/>
            <person name="Bills G."/>
            <person name="Bluhm B."/>
            <person name="Cannon C."/>
            <person name="Castanera R."/>
            <person name="Culley D."/>
            <person name="Daum C."/>
            <person name="Ezra D."/>
            <person name="Gonzalez J."/>
            <person name="Henrissat B."/>
            <person name="Kuo A."/>
            <person name="Liang C."/>
            <person name="Lipzen A."/>
            <person name="Lutzoni F."/>
            <person name="Magnuson J."/>
            <person name="Mondo S."/>
            <person name="Nolan M."/>
            <person name="Ohm R."/>
            <person name="Pangilinan J."/>
            <person name="Park H.-J."/>
            <person name="Ramirez L."/>
            <person name="Alfaro M."/>
            <person name="Sun H."/>
            <person name="Tritt A."/>
            <person name="Yoshinaga Y."/>
            <person name="Zwiers L.-H."/>
            <person name="Turgeon B."/>
            <person name="Goodwin S."/>
            <person name="Spatafora J."/>
            <person name="Crous P."/>
            <person name="Grigoriev I."/>
        </authorList>
    </citation>
    <scope>NUCLEOTIDE SEQUENCE</scope>
    <source>
        <strain evidence="2">CBS 116005</strain>
    </source>
</reference>
<feature type="compositionally biased region" description="Polar residues" evidence="1">
    <location>
        <begin position="587"/>
        <end position="603"/>
    </location>
</feature>
<feature type="compositionally biased region" description="Gly residues" evidence="1">
    <location>
        <begin position="244"/>
        <end position="258"/>
    </location>
</feature>
<proteinExistence type="predicted"/>
<sequence>MPLIFSFHLFIGSTAKAPHQHNDSVSTKRSKALSHCADRDVATGIYDRDFVPKPNRRTRVQEVLGPYERECEGDGDFEEARRRDRESLAILLHDFPSPLAKEEEVSASVPAASPPGVSNSGVVSGAPPARFCSSPLHHQPARSSTASTKQDDESDWSHLSVSQRFPFRGQISGLLLRSILDGVVPRPVHGTPESHRAVVRTPVEGGREQDDSIQDLFEQLRRKDLAEENMGGLACEDSRSSSEIGGGDGRATGDGVEGIAGPSSVDGRDDGVVVVSTSTMLGPDSHGREQRLTEAEAETEITDSGEVLHQSIVGATPIDEPDSDHSSSCRPVPEPSADAHRTAPEAADRPSVASAPSTICPHYALPTAVFRSRNRRSYPPGHISSPSAPTAAKRAGSLLPTARSQSQSLKMHSKLASGLGSSVTAQTRDLDLAAPGVGTVPVPVEGGGRRITSAPPPHRTTNSLSVAQVHAGRSSSWNPNTADFGLVSRFPGLSASLTPVIIRGGGKRASSRLVAALPEEEKAVSTASLSADVLTAETSSSSDVVGLPGMDARDSEDECRRFEIPSHQASANGQQDEQEHLIKRSWSPLSQNRNLPPQTSRLSTPPAMTKRASPARDVFVTNATLDVVTAVSLTSAREDENESSSSSAGLEAESRSDAGPTDQCIRFEVAAGDGDGGDDVVVEGEQAAADEAAHEGDEGWDVVCAGEREGEEDGTSPFDIMSPAPKTTAAWREILKSWR</sequence>
<organism evidence="2 3">
    <name type="scientific">Teratosphaeria nubilosa</name>
    <dbReference type="NCBI Taxonomy" id="161662"/>
    <lineage>
        <taxon>Eukaryota</taxon>
        <taxon>Fungi</taxon>
        <taxon>Dikarya</taxon>
        <taxon>Ascomycota</taxon>
        <taxon>Pezizomycotina</taxon>
        <taxon>Dothideomycetes</taxon>
        <taxon>Dothideomycetidae</taxon>
        <taxon>Mycosphaerellales</taxon>
        <taxon>Teratosphaeriaceae</taxon>
        <taxon>Teratosphaeria</taxon>
    </lineage>
</organism>
<feature type="compositionally biased region" description="Basic and acidic residues" evidence="1">
    <location>
        <begin position="285"/>
        <end position="294"/>
    </location>
</feature>
<feature type="region of interest" description="Disordered" evidence="1">
    <location>
        <begin position="106"/>
        <end position="155"/>
    </location>
</feature>
<dbReference type="AlphaFoldDB" id="A0A6G1LKK6"/>